<name>A0A9W8WTA6_9PLEO</name>
<accession>A0A9W8WTA6</accession>
<feature type="transmembrane region" description="Helical" evidence="2">
    <location>
        <begin position="976"/>
        <end position="997"/>
    </location>
</feature>
<evidence type="ECO:0000256" key="1">
    <source>
        <dbReference type="SAM" id="MobiDB-lite"/>
    </source>
</evidence>
<feature type="compositionally biased region" description="Polar residues" evidence="1">
    <location>
        <begin position="720"/>
        <end position="732"/>
    </location>
</feature>
<sequence length="1176" mass="129583">MAKAIARTEFMVNAFPAGPLALKGDFHVVEDEAGEHMIFTADASGKLCLIMKGASGHNELINLSDQFGLSEVQVIKALAISQNRDGQIFLVFSAQKDAHSDEIFVLRPMPPRLAEWKRMFSLGTDFYSPEERLEVQVREILLGTSNDSIEQEANAKAYPQFHVVLRESSLNTEDIWAFTVSVPDRQWKRQTAFQMPVNSDRIIDKCVANLRRYRGLMVLSRESLGNGSEIALRFVGFDPTKERPVLQSIVQKDGYTDIIIAGAQLNWRSAAQLYRGSKEPYGVVHNENAYADCRQLAVAQTASSLSAWALNDNGLLSYQEVVLSEDGSVPTVVTPVIPLLKQQTDRFAVLQHSTLGKKVFVINDSNHMKMLEQDHQSLLWEDPVDIMLPNSDALMEFKSHTIDIEVTDSLTGSNLPNHNLQVSCPSIMELIVNGKSVRTGPEGVKLTTDTAGALTIIIKSEDLTVPPLTLMDASGATKALESGPLTIDPASKLWNKVIGLQTMNDLRSMKLPDGGTFLKPGLSETDLQKSFDALKQLSQLRMDVAPDPTVASTSLIANAAASPASFSDRLWGIWYYIRDKVTEGLEWGLKKLQGVWHFVVDIAGKAWNFVLDTAKQIAAAAQKIFEVIGDGLNKVKKFFEFIFDWQDILDTKNILVNLTTQGLLWGVDAIGELENEATDFFDDLRKKARALKHQKLPSDMAQVKAGNDPGERDRAKAQRKSSQQKNDALKSPASQYGTYHLNHSGALNNGANDGSNPVQRLLMRITNISSRMEKLLDRCKINIKDLLKSRDITIEDVLQKVGIDLLEDTIGLIQSLVVAALGSFADLILALADGLNKPMQIPVLSPLYRRLTRGADFTILDALCLILAIPATFMFKIIAVKRPNEIEGVGDLLKLNVMKPELDARMGRVRTEDLISQPGDNVTMAAFASNGAPTAPAKPQASSAPSSDRPKKQLSDKQKEAIRFNQTRFAQSSSTVAILIKIAIPAASSLFFTFYSWPKQLIPEEPYNPMKAMLSAGSKLVLWLGSFVGVAKYTSDDIKNARWDISHRWADPEFAHRFRIWLVGGIPIIGALGGKYLGYIFSLFSSVIQSGMLLWLQIESWTKRAGYSVYLAIEEWAKAVGKMSSAISGLTMGGAGYGAGIALFFTQTGCIMQLIRVGLEADGKRETLQTGMDVVD</sequence>
<evidence type="ECO:0000256" key="2">
    <source>
        <dbReference type="SAM" id="Phobius"/>
    </source>
</evidence>
<feature type="compositionally biased region" description="Basic and acidic residues" evidence="1">
    <location>
        <begin position="948"/>
        <end position="957"/>
    </location>
</feature>
<reference evidence="3" key="1">
    <citation type="submission" date="2022-10" db="EMBL/GenBank/DDBJ databases">
        <title>Tapping the CABI collections for fungal endophytes: first genome assemblies for Collariella, Neodidymelliopsis, Ascochyta clinopodiicola, Didymella pomorum, Didymosphaeria variabile, Neocosmospora piperis and Neocucurbitaria cava.</title>
        <authorList>
            <person name="Hill R."/>
        </authorList>
    </citation>
    <scope>NUCLEOTIDE SEQUENCE</scope>
    <source>
        <strain evidence="3">IMI 360193</strain>
    </source>
</reference>
<feature type="transmembrane region" description="Helical" evidence="2">
    <location>
        <begin position="1054"/>
        <end position="1073"/>
    </location>
</feature>
<feature type="transmembrane region" description="Helical" evidence="2">
    <location>
        <begin position="1012"/>
        <end position="1033"/>
    </location>
</feature>
<dbReference type="OrthoDB" id="3798392at2759"/>
<dbReference type="AlphaFoldDB" id="A0A9W8WTA6"/>
<dbReference type="EMBL" id="JAPEUV010000115">
    <property type="protein sequence ID" value="KAJ4332554.1"/>
    <property type="molecule type" value="Genomic_DNA"/>
</dbReference>
<keyword evidence="2" id="KW-0472">Membrane</keyword>
<evidence type="ECO:0000313" key="3">
    <source>
        <dbReference type="EMBL" id="KAJ4332554.1"/>
    </source>
</evidence>
<organism evidence="3 4">
    <name type="scientific">Didymella glomerata</name>
    <dbReference type="NCBI Taxonomy" id="749621"/>
    <lineage>
        <taxon>Eukaryota</taxon>
        <taxon>Fungi</taxon>
        <taxon>Dikarya</taxon>
        <taxon>Ascomycota</taxon>
        <taxon>Pezizomycotina</taxon>
        <taxon>Dothideomycetes</taxon>
        <taxon>Pleosporomycetidae</taxon>
        <taxon>Pleosporales</taxon>
        <taxon>Pleosporineae</taxon>
        <taxon>Didymellaceae</taxon>
        <taxon>Didymella</taxon>
    </lineage>
</organism>
<comment type="caution">
    <text evidence="3">The sequence shown here is derived from an EMBL/GenBank/DDBJ whole genome shotgun (WGS) entry which is preliminary data.</text>
</comment>
<feature type="region of interest" description="Disordered" evidence="1">
    <location>
        <begin position="931"/>
        <end position="957"/>
    </location>
</feature>
<keyword evidence="4" id="KW-1185">Reference proteome</keyword>
<feature type="region of interest" description="Disordered" evidence="1">
    <location>
        <begin position="697"/>
        <end position="732"/>
    </location>
</feature>
<feature type="compositionally biased region" description="Low complexity" evidence="1">
    <location>
        <begin position="932"/>
        <end position="947"/>
    </location>
</feature>
<proteinExistence type="predicted"/>
<dbReference type="Proteomes" id="UP001140562">
    <property type="component" value="Unassembled WGS sequence"/>
</dbReference>
<keyword evidence="2" id="KW-0812">Transmembrane</keyword>
<feature type="transmembrane region" description="Helical" evidence="2">
    <location>
        <begin position="857"/>
        <end position="875"/>
    </location>
</feature>
<protein>
    <submittedName>
        <fullName evidence="3">Uncharacterized protein</fullName>
    </submittedName>
</protein>
<evidence type="ECO:0000313" key="4">
    <source>
        <dbReference type="Proteomes" id="UP001140562"/>
    </source>
</evidence>
<gene>
    <name evidence="3" type="ORF">N0V87_008306</name>
</gene>
<keyword evidence="2" id="KW-1133">Transmembrane helix</keyword>